<dbReference type="AlphaFoldDB" id="B3RYI9"/>
<dbReference type="Proteomes" id="UP000009022">
    <property type="component" value="Unassembled WGS sequence"/>
</dbReference>
<proteinExistence type="predicted"/>
<dbReference type="eggNOG" id="KOG2486">
    <property type="taxonomic scope" value="Eukaryota"/>
</dbReference>
<dbReference type="PANTHER" id="PTHR46498:SF1">
    <property type="entry name" value="GTP-BINDING PROTEIN 8"/>
    <property type="match status" value="1"/>
</dbReference>
<accession>B3RYI9</accession>
<dbReference type="InterPro" id="IPR052279">
    <property type="entry name" value="EngB_GTPase"/>
</dbReference>
<name>B3RYI9_TRIAD</name>
<dbReference type="OrthoDB" id="391988at2759"/>
<dbReference type="SUPFAM" id="SSF52540">
    <property type="entry name" value="P-loop containing nucleoside triphosphate hydrolases"/>
    <property type="match status" value="1"/>
</dbReference>
<dbReference type="GO" id="GO:0005739">
    <property type="term" value="C:mitochondrion"/>
    <property type="evidence" value="ECO:0000318"/>
    <property type="project" value="GO_Central"/>
</dbReference>
<reference evidence="1 2" key="1">
    <citation type="journal article" date="2008" name="Nature">
        <title>The Trichoplax genome and the nature of placozoans.</title>
        <authorList>
            <person name="Srivastava M."/>
            <person name="Begovic E."/>
            <person name="Chapman J."/>
            <person name="Putnam N.H."/>
            <person name="Hellsten U."/>
            <person name="Kawashima T."/>
            <person name="Kuo A."/>
            <person name="Mitros T."/>
            <person name="Salamov A."/>
            <person name="Carpenter M.L."/>
            <person name="Signorovitch A.Y."/>
            <person name="Moreno M.A."/>
            <person name="Kamm K."/>
            <person name="Grimwood J."/>
            <person name="Schmutz J."/>
            <person name="Shapiro H."/>
            <person name="Grigoriev I.V."/>
            <person name="Buss L.W."/>
            <person name="Schierwater B."/>
            <person name="Dellaporta S.L."/>
            <person name="Rokhsar D.S."/>
        </authorList>
    </citation>
    <scope>NUCLEOTIDE SEQUENCE [LARGE SCALE GENOMIC DNA]</scope>
    <source>
        <strain evidence="1 2">Grell-BS-1999</strain>
    </source>
</reference>
<dbReference type="RefSeq" id="XP_002112937.1">
    <property type="nucleotide sequence ID" value="XM_002112901.1"/>
</dbReference>
<dbReference type="CTD" id="6753709"/>
<dbReference type="STRING" id="10228.B3RYI9"/>
<dbReference type="GeneID" id="6753709"/>
<evidence type="ECO:0000313" key="1">
    <source>
        <dbReference type="EMBL" id="EDV25047.1"/>
    </source>
</evidence>
<dbReference type="HOGENOM" id="CLU_1162460_0_0_1"/>
<evidence type="ECO:0008006" key="3">
    <source>
        <dbReference type="Google" id="ProtNLM"/>
    </source>
</evidence>
<dbReference type="InterPro" id="IPR027417">
    <property type="entry name" value="P-loop_NTPase"/>
</dbReference>
<dbReference type="KEGG" id="tad:TRIADDRAFT_56574"/>
<keyword evidence="2" id="KW-1185">Reference proteome</keyword>
<dbReference type="Gene3D" id="3.40.50.300">
    <property type="entry name" value="P-loop containing nucleotide triphosphate hydrolases"/>
    <property type="match status" value="1"/>
</dbReference>
<sequence>MTALAVNYSVGIPLLNAYCILDRRLHLPWIYRWSSSYAFRERDVNPKHSYSYLLEGYPIIFEPNQKELTKAQNLFTKGNNKFVTSVMEFEQLDRLPYTLPEGHTRLLNFYSIANKLFLVDTPGYGYRSPKYFEELVQRYTVNRTRLRNSCLLIDSRHGFKSNDLEALAVMEDYGLSYQIVLTKVDCVTRGNMLRLLSDVYEIVHKTNCCLPQVFPVSFLVPIRNDQFYYDSYQLNGCNV</sequence>
<dbReference type="PhylomeDB" id="B3RYI9"/>
<protein>
    <recommendedName>
        <fullName evidence="3">EngB-type G domain-containing protein</fullName>
    </recommendedName>
</protein>
<dbReference type="InParanoid" id="B3RYI9"/>
<organism evidence="1 2">
    <name type="scientific">Trichoplax adhaerens</name>
    <name type="common">Trichoplax reptans</name>
    <dbReference type="NCBI Taxonomy" id="10228"/>
    <lineage>
        <taxon>Eukaryota</taxon>
        <taxon>Metazoa</taxon>
        <taxon>Placozoa</taxon>
        <taxon>Uniplacotomia</taxon>
        <taxon>Trichoplacea</taxon>
        <taxon>Trichoplacidae</taxon>
        <taxon>Trichoplax</taxon>
    </lineage>
</organism>
<gene>
    <name evidence="1" type="ORF">TRIADDRAFT_56574</name>
</gene>
<evidence type="ECO:0000313" key="2">
    <source>
        <dbReference type="Proteomes" id="UP000009022"/>
    </source>
</evidence>
<dbReference type="PANTHER" id="PTHR46498">
    <property type="entry name" value="GTP-BINDING PROTEIN 8"/>
    <property type="match status" value="1"/>
</dbReference>
<dbReference type="EMBL" id="DS985245">
    <property type="protein sequence ID" value="EDV25047.1"/>
    <property type="molecule type" value="Genomic_DNA"/>
</dbReference>